<evidence type="ECO:0000313" key="3">
    <source>
        <dbReference type="Proteomes" id="UP000318717"/>
    </source>
</evidence>
<dbReference type="RefSeq" id="WP_141346576.1">
    <property type="nucleotide sequence ID" value="NZ_BJLF01000016.1"/>
</dbReference>
<dbReference type="AlphaFoldDB" id="A0A4Y3HZH8"/>
<organism evidence="2 3">
    <name type="scientific">Vibrio inusitatus NBRC 102082</name>
    <dbReference type="NCBI Taxonomy" id="1219070"/>
    <lineage>
        <taxon>Bacteria</taxon>
        <taxon>Pseudomonadati</taxon>
        <taxon>Pseudomonadota</taxon>
        <taxon>Gammaproteobacteria</taxon>
        <taxon>Vibrionales</taxon>
        <taxon>Vibrionaceae</taxon>
        <taxon>Vibrio</taxon>
    </lineage>
</organism>
<keyword evidence="1" id="KW-0732">Signal</keyword>
<comment type="caution">
    <text evidence="2">The sequence shown here is derived from an EMBL/GenBank/DDBJ whole genome shotgun (WGS) entry which is preliminary data.</text>
</comment>
<reference evidence="2 3" key="1">
    <citation type="submission" date="2019-06" db="EMBL/GenBank/DDBJ databases">
        <title>Whole genome shotgun sequence of Vibrio inusitatus NBRC 102082.</title>
        <authorList>
            <person name="Hosoyama A."/>
            <person name="Uohara A."/>
            <person name="Ohji S."/>
            <person name="Ichikawa N."/>
        </authorList>
    </citation>
    <scope>NUCLEOTIDE SEQUENCE [LARGE SCALE GENOMIC DNA]</scope>
    <source>
        <strain evidence="2 3">NBRC 102082</strain>
    </source>
</reference>
<dbReference type="Gene3D" id="1.50.10.100">
    <property type="entry name" value="Chondroitin AC/alginate lyase"/>
    <property type="match status" value="1"/>
</dbReference>
<evidence type="ECO:0000313" key="2">
    <source>
        <dbReference type="EMBL" id="GEA52120.1"/>
    </source>
</evidence>
<feature type="chain" id="PRO_5021506037" description="Alginate lyase domain-containing protein" evidence="1">
    <location>
        <begin position="24"/>
        <end position="801"/>
    </location>
</feature>
<keyword evidence="3" id="KW-1185">Reference proteome</keyword>
<sequence>MKPKLLVTLLFGTSILASQTTFANSGPLLLSSDTDKPAVLSKISDASWASSVFEQMKSDVDVYVAKTQEQEDWMYSRLAMNWDTKYTTPIISDQKMVSGEGSAEIATPRFAGSRDWNTEYQAPSIEDLRPYNDVDGKLYLEHKVTGVQSLVEPQKSGHSIEIINRNIMKVASEAAFLYWITNDEKYAKFSKDILWTYMAGLAQKNEPRIIDNNETTARIIGVTSHEVIHEDIVKSIAVAYDYLRDYVDQNEAVVVEQGIKRIIDRVIVGGEAHGNWNLHQAIQIAYGGLALKPNDHYEDKKGREYYISIVLDADLINQMGVNEVIKTGYDLDSGVWPEAPSYAFDTTSNIIEIASLLSSTDGGAAVLDSPTISAAIQSQVQQTYPSGQSHGLGNSTYQRVNAKLLENILAWNNERNPQVAKYVSSVLGSEIDGGYYDRHTIDNRIFALTKYIGELHETDTHQVDYPTISFIKPLNLVLQRSLVDNNDKYKSLGSAIYGTKGKHMQANGLAIELFGAGHVQAIDPGRGSSYWQGDHQDFYAQLPAHNTVIPNGNLRYEAVVPNALEPTGQKQEMVVNTTYPDIGSLEVTPYNYVNASMVYPEAIQNRTLAQVRIDEDTAFFFDVFRSKNTKPSNNEYHDWFFHSMADKSMLKSGALKPSQVLTSKNGNHKGYDYFSNEQSTEITESLLVTFQSQINEDDIAINILMPKASNRTVFTVDSPANRAGRFYYDENIWNKPTKSLMVRQKGDAWDEPFVAVYEPYISEVGSQIQSVEQTGINEWVVKGPDWIRTLTLNDNKLTLSN</sequence>
<dbReference type="OrthoDB" id="8732671at2"/>
<accession>A0A4Y3HZH8</accession>
<name>A0A4Y3HZH8_9VIBR</name>
<dbReference type="Gene3D" id="2.70.98.70">
    <property type="match status" value="1"/>
</dbReference>
<feature type="signal peptide" evidence="1">
    <location>
        <begin position="1"/>
        <end position="23"/>
    </location>
</feature>
<evidence type="ECO:0000256" key="1">
    <source>
        <dbReference type="SAM" id="SignalP"/>
    </source>
</evidence>
<dbReference type="InterPro" id="IPR008929">
    <property type="entry name" value="Chondroitin_lyas"/>
</dbReference>
<dbReference type="Proteomes" id="UP000318717">
    <property type="component" value="Unassembled WGS sequence"/>
</dbReference>
<gene>
    <name evidence="2" type="ORF">VIN01S_29240</name>
</gene>
<dbReference type="EMBL" id="BJLF01000016">
    <property type="protein sequence ID" value="GEA52120.1"/>
    <property type="molecule type" value="Genomic_DNA"/>
</dbReference>
<dbReference type="SUPFAM" id="SSF48230">
    <property type="entry name" value="Chondroitin AC/alginate lyase"/>
    <property type="match status" value="1"/>
</dbReference>
<protein>
    <recommendedName>
        <fullName evidence="4">Alginate lyase domain-containing protein</fullName>
    </recommendedName>
</protein>
<evidence type="ECO:0008006" key="4">
    <source>
        <dbReference type="Google" id="ProtNLM"/>
    </source>
</evidence>
<proteinExistence type="predicted"/>